<dbReference type="Pfam" id="PF13193">
    <property type="entry name" value="AMP-binding_C"/>
    <property type="match status" value="1"/>
</dbReference>
<dbReference type="CDD" id="cd05911">
    <property type="entry name" value="Firefly_Luc_like"/>
    <property type="match status" value="1"/>
</dbReference>
<proteinExistence type="inferred from homology"/>
<evidence type="ECO:0000256" key="2">
    <source>
        <dbReference type="ARBA" id="ARBA00022598"/>
    </source>
</evidence>
<dbReference type="FunFam" id="3.30.300.30:FF:000007">
    <property type="entry name" value="4-coumarate--CoA ligase 2"/>
    <property type="match status" value="1"/>
</dbReference>
<dbReference type="InterPro" id="IPR025110">
    <property type="entry name" value="AMP-bd_C"/>
</dbReference>
<evidence type="ECO:0000313" key="6">
    <source>
        <dbReference type="Proteomes" id="UP000053593"/>
    </source>
</evidence>
<keyword evidence="6" id="KW-1185">Reference proteome</keyword>
<dbReference type="PROSITE" id="PS00455">
    <property type="entry name" value="AMP_BINDING"/>
    <property type="match status" value="1"/>
</dbReference>
<comment type="similarity">
    <text evidence="1">Belongs to the ATP-dependent AMP-binding enzyme family.</text>
</comment>
<gene>
    <name evidence="5" type="ORF">GYMLUDRAFT_247916</name>
</gene>
<dbReference type="SUPFAM" id="SSF56801">
    <property type="entry name" value="Acetyl-CoA synthetase-like"/>
    <property type="match status" value="1"/>
</dbReference>
<dbReference type="HOGENOM" id="CLU_000022_59_2_1"/>
<evidence type="ECO:0000259" key="3">
    <source>
        <dbReference type="Pfam" id="PF00501"/>
    </source>
</evidence>
<feature type="domain" description="AMP-binding enzyme C-terminal" evidence="4">
    <location>
        <begin position="498"/>
        <end position="583"/>
    </location>
</feature>
<protein>
    <recommendedName>
        <fullName evidence="7">4-coumarate--CoA ligase</fullName>
    </recommendedName>
</protein>
<evidence type="ECO:0000313" key="5">
    <source>
        <dbReference type="EMBL" id="KIK56414.1"/>
    </source>
</evidence>
<dbReference type="PANTHER" id="PTHR24096:SF149">
    <property type="entry name" value="AMP-BINDING DOMAIN-CONTAINING PROTEIN-RELATED"/>
    <property type="match status" value="1"/>
</dbReference>
<dbReference type="InterPro" id="IPR045851">
    <property type="entry name" value="AMP-bd_C_sf"/>
</dbReference>
<name>A0A0D0C283_9AGAR</name>
<sequence>MSNLITHSSRAHFPLMPLYERSIFTHLFADPTGTNDPSFTGSFPADEPAYVDAATGTTLDRAQVKKLALELGWALTKAESIAGKKAPRLRRGDVVLVFSPNSLAYPVVLLSAIAAGLCCSLANSAYTASELAHQYTDSEPKTIITTAECFGIVREMFDKVLGLEWEEWKTKVIIIPDSLEWAGGTPSSRLSAPRDIESLLKMEEMLGIDAMVQEEKFDGSLAHETAFMCYSSGTTGKPKGVETTHQNATALMDMAFHLAPLMPGIDSSLAILPFYHIYAVVFNVLFSMYRDVKCVIMPRFDPVQFCANVEKYRISLSLLVPPVLVVLARHSAVDQYDLSSLKWLYSGAAPLGASLQAQVKQRLLSKRKPGSILHVIQGYGLTETTSSSHLMPLDKDKPGSVGVLLPNLHARLIDPEHDGDDDQAKDVGPGQPGEIWVKGPSVMKGYLKNPAATKSSMTADGYFKTGDIAIRDEDGYYFIVDRKKELIKYKGFQVAPAELESILLTHPEVADAAVIGVEDVAEATELPRAYVVHADPSKISSSESRTAFAKAVAEWMQSKVAKHKYLRGGVIVIDAIPKSASGKILRKDLRELAKNESSMVKSKL</sequence>
<dbReference type="Pfam" id="PF00501">
    <property type="entry name" value="AMP-binding"/>
    <property type="match status" value="1"/>
</dbReference>
<dbReference type="Gene3D" id="3.30.300.30">
    <property type="match status" value="1"/>
</dbReference>
<keyword evidence="2" id="KW-0436">Ligase</keyword>
<reference evidence="5 6" key="1">
    <citation type="submission" date="2014-04" db="EMBL/GenBank/DDBJ databases">
        <title>Evolutionary Origins and Diversification of the Mycorrhizal Mutualists.</title>
        <authorList>
            <consortium name="DOE Joint Genome Institute"/>
            <consortium name="Mycorrhizal Genomics Consortium"/>
            <person name="Kohler A."/>
            <person name="Kuo A."/>
            <person name="Nagy L.G."/>
            <person name="Floudas D."/>
            <person name="Copeland A."/>
            <person name="Barry K.W."/>
            <person name="Cichocki N."/>
            <person name="Veneault-Fourrey C."/>
            <person name="LaButti K."/>
            <person name="Lindquist E.A."/>
            <person name="Lipzen A."/>
            <person name="Lundell T."/>
            <person name="Morin E."/>
            <person name="Murat C."/>
            <person name="Riley R."/>
            <person name="Ohm R."/>
            <person name="Sun H."/>
            <person name="Tunlid A."/>
            <person name="Henrissat B."/>
            <person name="Grigoriev I.V."/>
            <person name="Hibbett D.S."/>
            <person name="Martin F."/>
        </authorList>
    </citation>
    <scope>NUCLEOTIDE SEQUENCE [LARGE SCALE GENOMIC DNA]</scope>
    <source>
        <strain evidence="5 6">FD-317 M1</strain>
    </source>
</reference>
<dbReference type="Proteomes" id="UP000053593">
    <property type="component" value="Unassembled WGS sequence"/>
</dbReference>
<dbReference type="PANTHER" id="PTHR24096">
    <property type="entry name" value="LONG-CHAIN-FATTY-ACID--COA LIGASE"/>
    <property type="match status" value="1"/>
</dbReference>
<dbReference type="OrthoDB" id="1898221at2759"/>
<dbReference type="Gene3D" id="2.30.38.10">
    <property type="entry name" value="Luciferase, Domain 3"/>
    <property type="match status" value="1"/>
</dbReference>
<feature type="domain" description="AMP-dependent synthetase/ligase" evidence="3">
    <location>
        <begin position="44"/>
        <end position="447"/>
    </location>
</feature>
<evidence type="ECO:0000256" key="1">
    <source>
        <dbReference type="ARBA" id="ARBA00006432"/>
    </source>
</evidence>
<dbReference type="AlphaFoldDB" id="A0A0D0C283"/>
<accession>A0A0D0C283</accession>
<evidence type="ECO:0000259" key="4">
    <source>
        <dbReference type="Pfam" id="PF13193"/>
    </source>
</evidence>
<dbReference type="Gene3D" id="3.40.50.980">
    <property type="match status" value="2"/>
</dbReference>
<dbReference type="GO" id="GO:0016405">
    <property type="term" value="F:CoA-ligase activity"/>
    <property type="evidence" value="ECO:0007669"/>
    <property type="project" value="TreeGrafter"/>
</dbReference>
<evidence type="ECO:0008006" key="7">
    <source>
        <dbReference type="Google" id="ProtNLM"/>
    </source>
</evidence>
<dbReference type="InterPro" id="IPR020845">
    <property type="entry name" value="AMP-binding_CS"/>
</dbReference>
<dbReference type="InterPro" id="IPR000873">
    <property type="entry name" value="AMP-dep_synth/lig_dom"/>
</dbReference>
<organism evidence="5 6">
    <name type="scientific">Collybiopsis luxurians FD-317 M1</name>
    <dbReference type="NCBI Taxonomy" id="944289"/>
    <lineage>
        <taxon>Eukaryota</taxon>
        <taxon>Fungi</taxon>
        <taxon>Dikarya</taxon>
        <taxon>Basidiomycota</taxon>
        <taxon>Agaricomycotina</taxon>
        <taxon>Agaricomycetes</taxon>
        <taxon>Agaricomycetidae</taxon>
        <taxon>Agaricales</taxon>
        <taxon>Marasmiineae</taxon>
        <taxon>Omphalotaceae</taxon>
        <taxon>Collybiopsis</taxon>
        <taxon>Collybiopsis luxurians</taxon>
    </lineage>
</organism>
<dbReference type="EMBL" id="KN834798">
    <property type="protein sequence ID" value="KIK56414.1"/>
    <property type="molecule type" value="Genomic_DNA"/>
</dbReference>